<reference evidence="10" key="1">
    <citation type="submission" date="2017-01" db="EMBL/GenBank/DDBJ databases">
        <title>Comparative genomics of anhydrobiosis in the tardigrade Hypsibius dujardini.</title>
        <authorList>
            <person name="Yoshida Y."/>
            <person name="Koutsovoulos G."/>
            <person name="Laetsch D."/>
            <person name="Stevens L."/>
            <person name="Kumar S."/>
            <person name="Horikawa D."/>
            <person name="Ishino K."/>
            <person name="Komine S."/>
            <person name="Tomita M."/>
            <person name="Blaxter M."/>
            <person name="Arakawa K."/>
        </authorList>
    </citation>
    <scope>NUCLEOTIDE SEQUENCE [LARGE SCALE GENOMIC DNA]</scope>
    <source>
        <strain evidence="10">Z151</strain>
    </source>
</reference>
<dbReference type="PANTHER" id="PTHR34093:SF1">
    <property type="entry name" value="CHLORIDE CHANNEL CLIC-LIKE PROTEIN 1"/>
    <property type="match status" value="1"/>
</dbReference>
<sequence>MKSLSIYIFSVFGSLFVFVSGVEEVRKKSSHFEESDRSNWVDPTAKFDLKKKPNPVGLATGDGVERCHVTEADCRKYMDSTERKNSNDLIMLRHVLRKFVTEYHSTGNTEYDFDVTLRLERPQLEEFERLLDNPNVLHSGPIIDAWNSVLKTLRVQKEPSSIESVERKLGFRLNLIVQCLFIVALPILIIYMETKIRMSLLGIVRRLFQYILLVSFLISFPWTWFRLYQEKVASQQHHLLEKSQAHCEPLSAGQLLKRTFGNLFSMTPEASPCEKYYRAVNVNPFLDVPPTQAIVVTITSFVLEPLKHIGKAFGEFIQAVLSPLPFYMYPFVIVFLLIIAFLLIITQSNYEVHLPWFIGKIRPGGRPTPLKAVPQTPQSIESPRSRELSGGGGGIRKLLEASSESERREGRLSQQQQQLDSTPVVEREPQRALKSVNFKDSPSSARISRRRDPPISISRSDLEISRSESSVSRSPSCPNIRRNRDSSS</sequence>
<evidence type="ECO:0000313" key="10">
    <source>
        <dbReference type="Proteomes" id="UP000192578"/>
    </source>
</evidence>
<comment type="caution">
    <text evidence="9">The sequence shown here is derived from an EMBL/GenBank/DDBJ whole genome shotgun (WGS) entry which is preliminary data.</text>
</comment>
<evidence type="ECO:0000256" key="8">
    <source>
        <dbReference type="SAM" id="Phobius"/>
    </source>
</evidence>
<name>A0A1W0X5Z0_HYPEX</name>
<feature type="region of interest" description="Disordered" evidence="7">
    <location>
        <begin position="367"/>
        <end position="488"/>
    </location>
</feature>
<keyword evidence="10" id="KW-1185">Reference proteome</keyword>
<evidence type="ECO:0000256" key="6">
    <source>
        <dbReference type="ARBA" id="ARBA00023136"/>
    </source>
</evidence>
<feature type="transmembrane region" description="Helical" evidence="8">
    <location>
        <begin position="207"/>
        <end position="225"/>
    </location>
</feature>
<dbReference type="EMBL" id="MTYJ01000014">
    <property type="protein sequence ID" value="OQV22976.1"/>
    <property type="molecule type" value="Genomic_DNA"/>
</dbReference>
<evidence type="ECO:0000256" key="4">
    <source>
        <dbReference type="ARBA" id="ARBA00022692"/>
    </source>
</evidence>
<evidence type="ECO:0000256" key="2">
    <source>
        <dbReference type="ARBA" id="ARBA00005944"/>
    </source>
</evidence>
<dbReference type="GO" id="GO:0005783">
    <property type="term" value="C:endoplasmic reticulum"/>
    <property type="evidence" value="ECO:0007669"/>
    <property type="project" value="TreeGrafter"/>
</dbReference>
<dbReference type="Pfam" id="PF05934">
    <property type="entry name" value="MCLC"/>
    <property type="match status" value="1"/>
</dbReference>
<keyword evidence="6 8" id="KW-0472">Membrane</keyword>
<feature type="transmembrane region" description="Helical" evidence="8">
    <location>
        <begin position="6"/>
        <end position="22"/>
    </location>
</feature>
<dbReference type="InterPro" id="IPR009231">
    <property type="entry name" value="Chloride_chnl_CLIC-like"/>
</dbReference>
<comment type="similarity">
    <text evidence="2">Belongs to the chloride channel MCLC family.</text>
</comment>
<dbReference type="GO" id="GO:0016020">
    <property type="term" value="C:membrane"/>
    <property type="evidence" value="ECO:0007669"/>
    <property type="project" value="UniProtKB-SubCell"/>
</dbReference>
<feature type="transmembrane region" description="Helical" evidence="8">
    <location>
        <begin position="173"/>
        <end position="192"/>
    </location>
</feature>
<feature type="compositionally biased region" description="Low complexity" evidence="7">
    <location>
        <begin position="467"/>
        <end position="476"/>
    </location>
</feature>
<accession>A0A1W0X5Z0</accession>
<proteinExistence type="inferred from homology"/>
<dbReference type="Proteomes" id="UP000192578">
    <property type="component" value="Unassembled WGS sequence"/>
</dbReference>
<keyword evidence="5 8" id="KW-1133">Transmembrane helix</keyword>
<evidence type="ECO:0000256" key="5">
    <source>
        <dbReference type="ARBA" id="ARBA00022989"/>
    </source>
</evidence>
<evidence type="ECO:0000256" key="7">
    <source>
        <dbReference type="SAM" id="MobiDB-lite"/>
    </source>
</evidence>
<keyword evidence="4 8" id="KW-0812">Transmembrane</keyword>
<evidence type="ECO:0000313" key="9">
    <source>
        <dbReference type="EMBL" id="OQV22976.1"/>
    </source>
</evidence>
<feature type="transmembrane region" description="Helical" evidence="8">
    <location>
        <begin position="326"/>
        <end position="345"/>
    </location>
</feature>
<comment type="subcellular location">
    <subcellularLocation>
        <location evidence="1">Membrane</location>
        <topology evidence="1">Multi-pass membrane protein</topology>
    </subcellularLocation>
</comment>
<dbReference type="GO" id="GO:0005254">
    <property type="term" value="F:chloride channel activity"/>
    <property type="evidence" value="ECO:0007669"/>
    <property type="project" value="TreeGrafter"/>
</dbReference>
<evidence type="ECO:0000256" key="1">
    <source>
        <dbReference type="ARBA" id="ARBA00004141"/>
    </source>
</evidence>
<dbReference type="OrthoDB" id="10037397at2759"/>
<evidence type="ECO:0000256" key="3">
    <source>
        <dbReference type="ARBA" id="ARBA00015571"/>
    </source>
</evidence>
<organism evidence="9 10">
    <name type="scientific">Hypsibius exemplaris</name>
    <name type="common">Freshwater tardigrade</name>
    <dbReference type="NCBI Taxonomy" id="2072580"/>
    <lineage>
        <taxon>Eukaryota</taxon>
        <taxon>Metazoa</taxon>
        <taxon>Ecdysozoa</taxon>
        <taxon>Tardigrada</taxon>
        <taxon>Eutardigrada</taxon>
        <taxon>Parachela</taxon>
        <taxon>Hypsibioidea</taxon>
        <taxon>Hypsibiidae</taxon>
        <taxon>Hypsibius</taxon>
    </lineage>
</organism>
<dbReference type="PANTHER" id="PTHR34093">
    <property type="entry name" value="CHLORIDE CHANNEL CLIC-LIKE PROTEIN 1"/>
    <property type="match status" value="1"/>
</dbReference>
<dbReference type="AlphaFoldDB" id="A0A1W0X5Z0"/>
<gene>
    <name evidence="9" type="ORF">BV898_03027</name>
</gene>
<protein>
    <recommendedName>
        <fullName evidence="3">Chloride channel CLIC-like protein 1</fullName>
    </recommendedName>
</protein>